<keyword evidence="6" id="KW-1185">Reference proteome</keyword>
<dbReference type="GO" id="GO:0008270">
    <property type="term" value="F:zinc ion binding"/>
    <property type="evidence" value="ECO:0007669"/>
    <property type="project" value="UniProtKB-KW"/>
</dbReference>
<dbReference type="Pfam" id="PF01753">
    <property type="entry name" value="zf-MYND"/>
    <property type="match status" value="1"/>
</dbReference>
<keyword evidence="3" id="KW-0862">Zinc</keyword>
<evidence type="ECO:0000256" key="1">
    <source>
        <dbReference type="ARBA" id="ARBA00022723"/>
    </source>
</evidence>
<gene>
    <name evidence="5" type="ORF">FIBSPDRAFT_235219</name>
</gene>
<evidence type="ECO:0000256" key="2">
    <source>
        <dbReference type="ARBA" id="ARBA00022771"/>
    </source>
</evidence>
<dbReference type="STRING" id="436010.A0A166RZV5"/>
<feature type="domain" description="MYND-type" evidence="4">
    <location>
        <begin position="74"/>
        <end position="94"/>
    </location>
</feature>
<evidence type="ECO:0000313" key="5">
    <source>
        <dbReference type="EMBL" id="KZP28840.1"/>
    </source>
</evidence>
<dbReference type="EMBL" id="KV417501">
    <property type="protein sequence ID" value="KZP28840.1"/>
    <property type="molecule type" value="Genomic_DNA"/>
</dbReference>
<proteinExistence type="predicted"/>
<dbReference type="OrthoDB" id="432970at2759"/>
<accession>A0A166RZV5</accession>
<reference evidence="5 6" key="1">
    <citation type="journal article" date="2016" name="Mol. Biol. Evol.">
        <title>Comparative Genomics of Early-Diverging Mushroom-Forming Fungi Provides Insights into the Origins of Lignocellulose Decay Capabilities.</title>
        <authorList>
            <person name="Nagy L.G."/>
            <person name="Riley R."/>
            <person name="Tritt A."/>
            <person name="Adam C."/>
            <person name="Daum C."/>
            <person name="Floudas D."/>
            <person name="Sun H."/>
            <person name="Yadav J.S."/>
            <person name="Pangilinan J."/>
            <person name="Larsson K.H."/>
            <person name="Matsuura K."/>
            <person name="Barry K."/>
            <person name="Labutti K."/>
            <person name="Kuo R."/>
            <person name="Ohm R.A."/>
            <person name="Bhattacharya S.S."/>
            <person name="Shirouzu T."/>
            <person name="Yoshinaga Y."/>
            <person name="Martin F.M."/>
            <person name="Grigoriev I.V."/>
            <person name="Hibbett D.S."/>
        </authorList>
    </citation>
    <scope>NUCLEOTIDE SEQUENCE [LARGE SCALE GENOMIC DNA]</scope>
    <source>
        <strain evidence="5 6">CBS 109695</strain>
    </source>
</reference>
<evidence type="ECO:0000313" key="6">
    <source>
        <dbReference type="Proteomes" id="UP000076532"/>
    </source>
</evidence>
<keyword evidence="1" id="KW-0479">Metal-binding</keyword>
<dbReference type="Gene3D" id="6.10.140.2220">
    <property type="match status" value="1"/>
</dbReference>
<dbReference type="AlphaFoldDB" id="A0A166RZV5"/>
<dbReference type="SUPFAM" id="SSF144232">
    <property type="entry name" value="HIT/MYND zinc finger-like"/>
    <property type="match status" value="1"/>
</dbReference>
<evidence type="ECO:0000256" key="3">
    <source>
        <dbReference type="ARBA" id="ARBA00022833"/>
    </source>
</evidence>
<sequence>MRTSSRPAIDIERAAKIGISLGALHPVCEGSAECKKMAGSEVQKLLHCSRCQMVRKMVFAIVWRILDVEPHLSQTYYCSALCQRAAWPKHKKVCGKPGQREQALPSQEKLDNFVWTQLARVDEAMKKFQEMRAAGVEFFYSVELD</sequence>
<evidence type="ECO:0000259" key="4">
    <source>
        <dbReference type="Pfam" id="PF01753"/>
    </source>
</evidence>
<name>A0A166RZV5_9AGAM</name>
<dbReference type="Proteomes" id="UP000076532">
    <property type="component" value="Unassembled WGS sequence"/>
</dbReference>
<dbReference type="InterPro" id="IPR002893">
    <property type="entry name" value="Znf_MYND"/>
</dbReference>
<protein>
    <recommendedName>
        <fullName evidence="4">MYND-type domain-containing protein</fullName>
    </recommendedName>
</protein>
<keyword evidence="2" id="KW-0863">Zinc-finger</keyword>
<organism evidence="5 6">
    <name type="scientific">Athelia psychrophila</name>
    <dbReference type="NCBI Taxonomy" id="1759441"/>
    <lineage>
        <taxon>Eukaryota</taxon>
        <taxon>Fungi</taxon>
        <taxon>Dikarya</taxon>
        <taxon>Basidiomycota</taxon>
        <taxon>Agaricomycotina</taxon>
        <taxon>Agaricomycetes</taxon>
        <taxon>Agaricomycetidae</taxon>
        <taxon>Atheliales</taxon>
        <taxon>Atheliaceae</taxon>
        <taxon>Athelia</taxon>
    </lineage>
</organism>